<name>A0A5S3QGU9_9BACI</name>
<dbReference type="OrthoDB" id="1653576at2"/>
<evidence type="ECO:0000313" key="4">
    <source>
        <dbReference type="EMBL" id="TMN20959.1"/>
    </source>
</evidence>
<organism evidence="4 5">
    <name type="scientific">Lentibacillus cibarius</name>
    <dbReference type="NCBI Taxonomy" id="2583219"/>
    <lineage>
        <taxon>Bacteria</taxon>
        <taxon>Bacillati</taxon>
        <taxon>Bacillota</taxon>
        <taxon>Bacilli</taxon>
        <taxon>Bacillales</taxon>
        <taxon>Bacillaceae</taxon>
        <taxon>Lentibacillus</taxon>
    </lineage>
</organism>
<evidence type="ECO:0000313" key="5">
    <source>
        <dbReference type="Proteomes" id="UP000306980"/>
    </source>
</evidence>
<evidence type="ECO:0000256" key="1">
    <source>
        <dbReference type="ARBA" id="ARBA00004241"/>
    </source>
</evidence>
<dbReference type="InterPro" id="IPR012902">
    <property type="entry name" value="N_methyl_site"/>
</dbReference>
<dbReference type="NCBIfam" id="TIGR02532">
    <property type="entry name" value="IV_pilin_GFxxxE"/>
    <property type="match status" value="1"/>
</dbReference>
<dbReference type="PIRSF" id="PIRSF021292">
    <property type="entry name" value="Competence_ComGD"/>
    <property type="match status" value="1"/>
</dbReference>
<protein>
    <submittedName>
        <fullName evidence="4">Prepilin-type N-terminal cleavage/methylation domain-containing protein</fullName>
    </submittedName>
</protein>
<evidence type="ECO:0000256" key="3">
    <source>
        <dbReference type="SAM" id="Phobius"/>
    </source>
</evidence>
<evidence type="ECO:0000256" key="2">
    <source>
        <dbReference type="ARBA" id="ARBA00023287"/>
    </source>
</evidence>
<sequence>MTLMVMSLATATMNNKNGFTLVEMLFVLAVWSVLMLLIVPIPLPLLNEKTEEYFLETLEMDLLYTQSMSYNSRTNYMLMFPDDRTYVIKQGGYSTVDRPVVKRKLPDGWKIQDRLMSVISFNQKGTILKPGTFAIKTSSSTYNIVCPLGKGRCYIEEQ</sequence>
<comment type="subcellular location">
    <subcellularLocation>
        <location evidence="1">Cell surface</location>
    </subcellularLocation>
</comment>
<dbReference type="SUPFAM" id="SSF54523">
    <property type="entry name" value="Pili subunits"/>
    <property type="match status" value="1"/>
</dbReference>
<gene>
    <name evidence="4" type="ORF">FFL34_01660</name>
</gene>
<keyword evidence="3" id="KW-1133">Transmembrane helix</keyword>
<dbReference type="GO" id="GO:0030420">
    <property type="term" value="P:establishment of competence for transformation"/>
    <property type="evidence" value="ECO:0007669"/>
    <property type="project" value="UniProtKB-KW"/>
</dbReference>
<comment type="caution">
    <text evidence="4">The sequence shown here is derived from an EMBL/GenBank/DDBJ whole genome shotgun (WGS) entry which is preliminary data.</text>
</comment>
<keyword evidence="3" id="KW-0472">Membrane</keyword>
<proteinExistence type="predicted"/>
<dbReference type="AlphaFoldDB" id="A0A5S3QGU9"/>
<dbReference type="EMBL" id="VCIA01000001">
    <property type="protein sequence ID" value="TMN20959.1"/>
    <property type="molecule type" value="Genomic_DNA"/>
</dbReference>
<dbReference type="Pfam" id="PF07963">
    <property type="entry name" value="N_methyl"/>
    <property type="match status" value="1"/>
</dbReference>
<reference evidence="4 5" key="1">
    <citation type="submission" date="2019-05" db="EMBL/GenBank/DDBJ databases">
        <title>Genomic analysis of Lentibacillus sp. NKC220-2.</title>
        <authorList>
            <person name="Oh Y.J."/>
        </authorList>
    </citation>
    <scope>NUCLEOTIDE SEQUENCE [LARGE SCALE GENOMIC DNA]</scope>
    <source>
        <strain evidence="4 5">NKC220-2</strain>
    </source>
</reference>
<dbReference type="NCBIfam" id="NF040982">
    <property type="entry name" value="ComGD"/>
    <property type="match status" value="1"/>
</dbReference>
<keyword evidence="3" id="KW-0812">Transmembrane</keyword>
<dbReference type="GO" id="GO:0009986">
    <property type="term" value="C:cell surface"/>
    <property type="evidence" value="ECO:0007669"/>
    <property type="project" value="UniProtKB-SubCell"/>
</dbReference>
<keyword evidence="2" id="KW-0178">Competence</keyword>
<accession>A0A5S3QGU9</accession>
<dbReference type="InterPro" id="IPR045584">
    <property type="entry name" value="Pilin-like"/>
</dbReference>
<feature type="transmembrane region" description="Helical" evidence="3">
    <location>
        <begin position="21"/>
        <end position="43"/>
    </location>
</feature>
<dbReference type="Proteomes" id="UP000306980">
    <property type="component" value="Unassembled WGS sequence"/>
</dbReference>
<dbReference type="InterPro" id="IPR016785">
    <property type="entry name" value="ComGD"/>
</dbReference>